<keyword evidence="2" id="KW-0328">Glycosyltransferase</keyword>
<evidence type="ECO:0000313" key="2">
    <source>
        <dbReference type="EMBL" id="MBY5959057.1"/>
    </source>
</evidence>
<dbReference type="Proteomes" id="UP000753961">
    <property type="component" value="Unassembled WGS sequence"/>
</dbReference>
<dbReference type="RefSeq" id="WP_222580590.1">
    <property type="nucleotide sequence ID" value="NZ_JAHVHU010000011.1"/>
</dbReference>
<dbReference type="InterPro" id="IPR001173">
    <property type="entry name" value="Glyco_trans_2-like"/>
</dbReference>
<comment type="caution">
    <text evidence="2">The sequence shown here is derived from an EMBL/GenBank/DDBJ whole genome shotgun (WGS) entry which is preliminary data.</text>
</comment>
<protein>
    <submittedName>
        <fullName evidence="2">Glycosyltransferase</fullName>
        <ecNumber evidence="2">2.4.-.-</ecNumber>
    </submittedName>
</protein>
<dbReference type="Pfam" id="PF00535">
    <property type="entry name" value="Glycos_transf_2"/>
    <property type="match status" value="1"/>
</dbReference>
<evidence type="ECO:0000259" key="1">
    <source>
        <dbReference type="Pfam" id="PF00535"/>
    </source>
</evidence>
<dbReference type="EMBL" id="JAHVHU010000011">
    <property type="protein sequence ID" value="MBY5959057.1"/>
    <property type="molecule type" value="Genomic_DNA"/>
</dbReference>
<dbReference type="Gene3D" id="3.90.550.10">
    <property type="entry name" value="Spore Coat Polysaccharide Biosynthesis Protein SpsA, Chain A"/>
    <property type="match status" value="1"/>
</dbReference>
<dbReference type="AlphaFoldDB" id="A0A953I0K0"/>
<dbReference type="InterPro" id="IPR029044">
    <property type="entry name" value="Nucleotide-diphossugar_trans"/>
</dbReference>
<accession>A0A953I0K0</accession>
<evidence type="ECO:0000313" key="3">
    <source>
        <dbReference type="Proteomes" id="UP000753961"/>
    </source>
</evidence>
<keyword evidence="2" id="KW-0808">Transferase</keyword>
<name>A0A953I0K0_9BACT</name>
<sequence>MIKSYTIHILNHNFIPDRLISRLIEQILPRNENIKLKFWDDGSDEKYQPLLHEMAQKYDFPFINWELRQTNVGRAAMRQKILDHDSKGWMLSIDSDMVPNSDFINQMISSLHSRKIIYTGIHYYQHDVPADNLLLHWNYGRRREVPAQYKAPYVHFSTGIFALHSVLAKTLKFDSSIRSYGHEDTLFGLLIQEKGFSVQRTGMKAVHGGLSSNEDFIKKQLTAVRNLQKVIVQYPQYRSQLVRWAQRIDKLPVATKWLPNAKLKRWCIRKLLQYPDRLALLDVLKLNELLSVISDNE</sequence>
<feature type="domain" description="Glycosyltransferase 2-like" evidence="1">
    <location>
        <begin position="18"/>
        <end position="163"/>
    </location>
</feature>
<dbReference type="GO" id="GO:0016757">
    <property type="term" value="F:glycosyltransferase activity"/>
    <property type="evidence" value="ECO:0007669"/>
    <property type="project" value="UniProtKB-KW"/>
</dbReference>
<proteinExistence type="predicted"/>
<dbReference type="EC" id="2.4.-.-" evidence="2"/>
<keyword evidence="3" id="KW-1185">Reference proteome</keyword>
<dbReference type="SUPFAM" id="SSF53448">
    <property type="entry name" value="Nucleotide-diphospho-sugar transferases"/>
    <property type="match status" value="1"/>
</dbReference>
<gene>
    <name evidence="2" type="ORF">KUV50_12975</name>
</gene>
<organism evidence="2 3">
    <name type="scientific">Membranihabitans marinus</name>
    <dbReference type="NCBI Taxonomy" id="1227546"/>
    <lineage>
        <taxon>Bacteria</taxon>
        <taxon>Pseudomonadati</taxon>
        <taxon>Bacteroidota</taxon>
        <taxon>Saprospiria</taxon>
        <taxon>Saprospirales</taxon>
        <taxon>Saprospiraceae</taxon>
        <taxon>Membranihabitans</taxon>
    </lineage>
</organism>
<reference evidence="2" key="1">
    <citation type="submission" date="2021-06" db="EMBL/GenBank/DDBJ databases">
        <title>44 bacteria genomes isolated from Dapeng, Shenzhen.</title>
        <authorList>
            <person name="Zheng W."/>
            <person name="Yu S."/>
            <person name="Huang Y."/>
        </authorList>
    </citation>
    <scope>NUCLEOTIDE SEQUENCE</scope>
    <source>
        <strain evidence="2">DP5N28-2</strain>
    </source>
</reference>